<accession>A0A9D1HAV1</accession>
<evidence type="ECO:0000256" key="1">
    <source>
        <dbReference type="ARBA" id="ARBA00004141"/>
    </source>
</evidence>
<evidence type="ECO:0000259" key="6">
    <source>
        <dbReference type="Pfam" id="PF01957"/>
    </source>
</evidence>
<comment type="caution">
    <text evidence="7">The sequence shown here is derived from an EMBL/GenBank/DDBJ whole genome shotgun (WGS) entry which is preliminary data.</text>
</comment>
<evidence type="ECO:0000313" key="7">
    <source>
        <dbReference type="EMBL" id="HIT97557.1"/>
    </source>
</evidence>
<reference evidence="7" key="1">
    <citation type="submission" date="2020-10" db="EMBL/GenBank/DDBJ databases">
        <authorList>
            <person name="Gilroy R."/>
        </authorList>
    </citation>
    <scope>NUCLEOTIDE SEQUENCE</scope>
    <source>
        <strain evidence="7">1383</strain>
    </source>
</reference>
<gene>
    <name evidence="7" type="ORF">IAC44_01830</name>
</gene>
<keyword evidence="3 5" id="KW-1133">Transmembrane helix</keyword>
<dbReference type="SUPFAM" id="SSF141322">
    <property type="entry name" value="NfeD domain-like"/>
    <property type="match status" value="1"/>
</dbReference>
<feature type="transmembrane region" description="Helical" evidence="5">
    <location>
        <begin position="53"/>
        <end position="71"/>
    </location>
</feature>
<organism evidence="7 8">
    <name type="scientific">Candidatus Merdimorpha stercoravium</name>
    <dbReference type="NCBI Taxonomy" id="2840863"/>
    <lineage>
        <taxon>Bacteria</taxon>
        <taxon>Pseudomonadati</taxon>
        <taxon>Bacteroidota</taxon>
        <taxon>Flavobacteriia</taxon>
        <taxon>Flavobacteriales</taxon>
        <taxon>Candidatus Merdimorpha</taxon>
    </lineage>
</organism>
<dbReference type="Pfam" id="PF01957">
    <property type="entry name" value="NfeD"/>
    <property type="match status" value="1"/>
</dbReference>
<keyword evidence="2 5" id="KW-0812">Transmembrane</keyword>
<dbReference type="AlphaFoldDB" id="A0A9D1HAV1"/>
<keyword evidence="4 5" id="KW-0472">Membrane</keyword>
<evidence type="ECO:0000256" key="4">
    <source>
        <dbReference type="ARBA" id="ARBA00023136"/>
    </source>
</evidence>
<name>A0A9D1HAV1_9FLAO</name>
<proteinExistence type="predicted"/>
<feature type="transmembrane region" description="Helical" evidence="5">
    <location>
        <begin position="6"/>
        <end position="23"/>
    </location>
</feature>
<dbReference type="PANTHER" id="PTHR33507:SF3">
    <property type="entry name" value="INNER MEMBRANE PROTEIN YBBJ"/>
    <property type="match status" value="1"/>
</dbReference>
<dbReference type="GO" id="GO:0005886">
    <property type="term" value="C:plasma membrane"/>
    <property type="evidence" value="ECO:0007669"/>
    <property type="project" value="TreeGrafter"/>
</dbReference>
<dbReference type="PANTHER" id="PTHR33507">
    <property type="entry name" value="INNER MEMBRANE PROTEIN YBBJ"/>
    <property type="match status" value="1"/>
</dbReference>
<protein>
    <submittedName>
        <fullName evidence="7">NfeD family protein</fullName>
    </submittedName>
</protein>
<dbReference type="Proteomes" id="UP000824161">
    <property type="component" value="Unassembled WGS sequence"/>
</dbReference>
<dbReference type="InterPro" id="IPR012340">
    <property type="entry name" value="NA-bd_OB-fold"/>
</dbReference>
<comment type="subcellular location">
    <subcellularLocation>
        <location evidence="1">Membrane</location>
        <topology evidence="1">Multi-pass membrane protein</topology>
    </subcellularLocation>
</comment>
<evidence type="ECO:0000256" key="5">
    <source>
        <dbReference type="SAM" id="Phobius"/>
    </source>
</evidence>
<evidence type="ECO:0000256" key="3">
    <source>
        <dbReference type="ARBA" id="ARBA00022989"/>
    </source>
</evidence>
<dbReference type="InterPro" id="IPR002810">
    <property type="entry name" value="NfeD-like_C"/>
</dbReference>
<dbReference type="EMBL" id="DVLY01000044">
    <property type="protein sequence ID" value="HIT97557.1"/>
    <property type="molecule type" value="Genomic_DNA"/>
</dbReference>
<evidence type="ECO:0000313" key="8">
    <source>
        <dbReference type="Proteomes" id="UP000824161"/>
    </source>
</evidence>
<reference evidence="7" key="2">
    <citation type="journal article" date="2021" name="PeerJ">
        <title>Extensive microbial diversity within the chicken gut microbiome revealed by metagenomics and culture.</title>
        <authorList>
            <person name="Gilroy R."/>
            <person name="Ravi A."/>
            <person name="Getino M."/>
            <person name="Pursley I."/>
            <person name="Horton D.L."/>
            <person name="Alikhan N.F."/>
            <person name="Baker D."/>
            <person name="Gharbi K."/>
            <person name="Hall N."/>
            <person name="Watson M."/>
            <person name="Adriaenssens E.M."/>
            <person name="Foster-Nyarko E."/>
            <person name="Jarju S."/>
            <person name="Secka A."/>
            <person name="Antonio M."/>
            <person name="Oren A."/>
            <person name="Chaudhuri R.R."/>
            <person name="La Ragione R."/>
            <person name="Hildebrand F."/>
            <person name="Pallen M.J."/>
        </authorList>
    </citation>
    <scope>NUCLEOTIDE SEQUENCE</scope>
    <source>
        <strain evidence="7">1383</strain>
    </source>
</reference>
<feature type="transmembrane region" description="Helical" evidence="5">
    <location>
        <begin position="28"/>
        <end position="47"/>
    </location>
</feature>
<feature type="domain" description="NfeD-like C-terminal" evidence="6">
    <location>
        <begin position="87"/>
        <end position="146"/>
    </location>
</feature>
<dbReference type="Gene3D" id="2.40.50.140">
    <property type="entry name" value="Nucleic acid-binding proteins"/>
    <property type="match status" value="1"/>
</dbReference>
<evidence type="ECO:0000256" key="2">
    <source>
        <dbReference type="ARBA" id="ARBA00022692"/>
    </source>
</evidence>
<sequence>MDALFVWYVWLAVALITLILEVFTSGFVIGCFSVGALVSAIVAALGGGMNAQLIVFAAVTVGVFAFIRPFALKYLLRARNRVATNNDALIGRTGQVVTAIDNAAMRGEVRVDGDIFPARSHSGAGIPSGSDVRIVALESITLIVEPLEGSSQA</sequence>
<dbReference type="InterPro" id="IPR052165">
    <property type="entry name" value="Membrane_assoc_protease"/>
</dbReference>